<accession>A0AA40B6Z4</accession>
<dbReference type="InterPro" id="IPR020843">
    <property type="entry name" value="ER"/>
</dbReference>
<evidence type="ECO:0000256" key="3">
    <source>
        <dbReference type="SAM" id="MobiDB-lite"/>
    </source>
</evidence>
<sequence>MPSADPILSLPKEQTAVVAQGPGRVTVRHDAPVPALAPDMAIVRTAAVAINPADAKMLDYSATPGAIHGDDFAGTVVALGEDVLKSGRLQVGDRVAGMVHGMNKLRPDVGAFAQYVGATADLLLKIPDNMSFEDAATLGLGVTTATMALWLDLRVPATLEQLAEARGLAGEGEKEKEEEEKEEKEEKEEEEEEEEEKEGEEKEEQGPGSPASSQRSGCFVLVAGGSTATGTRAIQLLKLAGLRPIATCSPANFELVRRFGAEKAFDYRAASAAAVAAEIRAYTNNELGHALDCVATAETTQLCYGAIGRAGGRYCSLEPFRAAVAQTRALTVDASWVMAPTVFGRKLAIDGAYGRDAAPDHRRFGVAAYAAVQPLLDRALLDPHPVRLMPGGWDGVVHGIDVIRQQAVSGYKMVYKVA</sequence>
<dbReference type="SMART" id="SM00829">
    <property type="entry name" value="PKS_ER"/>
    <property type="match status" value="1"/>
</dbReference>
<evidence type="ECO:0000256" key="1">
    <source>
        <dbReference type="ARBA" id="ARBA00008072"/>
    </source>
</evidence>
<keyword evidence="6" id="KW-1185">Reference proteome</keyword>
<dbReference type="InterPro" id="IPR013154">
    <property type="entry name" value="ADH-like_N"/>
</dbReference>
<dbReference type="AlphaFoldDB" id="A0AA40B6Z4"/>
<proteinExistence type="inferred from homology"/>
<dbReference type="PANTHER" id="PTHR45348">
    <property type="entry name" value="HYPOTHETICAL OXIDOREDUCTASE (EUROFUNG)"/>
    <property type="match status" value="1"/>
</dbReference>
<dbReference type="SUPFAM" id="SSF51735">
    <property type="entry name" value="NAD(P)-binding Rossmann-fold domains"/>
    <property type="match status" value="1"/>
</dbReference>
<dbReference type="InterPro" id="IPR013149">
    <property type="entry name" value="ADH-like_C"/>
</dbReference>
<feature type="domain" description="Enoyl reductase (ER)" evidence="4">
    <location>
        <begin position="23"/>
        <end position="349"/>
    </location>
</feature>
<comment type="caution">
    <text evidence="5">The sequence shown here is derived from an EMBL/GenBank/DDBJ whole genome shotgun (WGS) entry which is preliminary data.</text>
</comment>
<feature type="region of interest" description="Disordered" evidence="3">
    <location>
        <begin position="167"/>
        <end position="215"/>
    </location>
</feature>
<dbReference type="RefSeq" id="XP_060301674.1">
    <property type="nucleotide sequence ID" value="XM_060446509.1"/>
</dbReference>
<keyword evidence="2" id="KW-0560">Oxidoreductase</keyword>
<dbReference type="Pfam" id="PF00107">
    <property type="entry name" value="ADH_zinc_N"/>
    <property type="match status" value="1"/>
</dbReference>
<dbReference type="CDD" id="cd08249">
    <property type="entry name" value="enoyl_reductase_like"/>
    <property type="match status" value="1"/>
</dbReference>
<dbReference type="Pfam" id="PF08240">
    <property type="entry name" value="ADH_N"/>
    <property type="match status" value="1"/>
</dbReference>
<organism evidence="5 6">
    <name type="scientific">Lasiosphaeria miniovina</name>
    <dbReference type="NCBI Taxonomy" id="1954250"/>
    <lineage>
        <taxon>Eukaryota</taxon>
        <taxon>Fungi</taxon>
        <taxon>Dikarya</taxon>
        <taxon>Ascomycota</taxon>
        <taxon>Pezizomycotina</taxon>
        <taxon>Sordariomycetes</taxon>
        <taxon>Sordariomycetidae</taxon>
        <taxon>Sordariales</taxon>
        <taxon>Lasiosphaeriaceae</taxon>
        <taxon>Lasiosphaeria</taxon>
    </lineage>
</organism>
<gene>
    <name evidence="5" type="ORF">B0T26DRAFT_768750</name>
</gene>
<evidence type="ECO:0000313" key="6">
    <source>
        <dbReference type="Proteomes" id="UP001172101"/>
    </source>
</evidence>
<dbReference type="PANTHER" id="PTHR45348:SF2">
    <property type="entry name" value="ZINC-TYPE ALCOHOL DEHYDROGENASE-LIKE PROTEIN C2E1P3.01"/>
    <property type="match status" value="1"/>
</dbReference>
<evidence type="ECO:0000256" key="2">
    <source>
        <dbReference type="ARBA" id="ARBA00023002"/>
    </source>
</evidence>
<comment type="similarity">
    <text evidence="1">Belongs to the zinc-containing alcohol dehydrogenase family.</text>
</comment>
<evidence type="ECO:0000313" key="5">
    <source>
        <dbReference type="EMBL" id="KAK0728819.1"/>
    </source>
</evidence>
<dbReference type="EMBL" id="JAUIRO010000002">
    <property type="protein sequence ID" value="KAK0728819.1"/>
    <property type="molecule type" value="Genomic_DNA"/>
</dbReference>
<dbReference type="GO" id="GO:0016651">
    <property type="term" value="F:oxidoreductase activity, acting on NAD(P)H"/>
    <property type="evidence" value="ECO:0007669"/>
    <property type="project" value="InterPro"/>
</dbReference>
<dbReference type="Proteomes" id="UP001172101">
    <property type="component" value="Unassembled WGS sequence"/>
</dbReference>
<dbReference type="Gene3D" id="3.90.180.10">
    <property type="entry name" value="Medium-chain alcohol dehydrogenases, catalytic domain"/>
    <property type="match status" value="1"/>
</dbReference>
<dbReference type="InterPro" id="IPR047122">
    <property type="entry name" value="Trans-enoyl_RdTase-like"/>
</dbReference>
<evidence type="ECO:0000259" key="4">
    <source>
        <dbReference type="SMART" id="SM00829"/>
    </source>
</evidence>
<dbReference type="GeneID" id="85329779"/>
<reference evidence="5" key="1">
    <citation type="submission" date="2023-06" db="EMBL/GenBank/DDBJ databases">
        <title>Genome-scale phylogeny and comparative genomics of the fungal order Sordariales.</title>
        <authorList>
            <consortium name="Lawrence Berkeley National Laboratory"/>
            <person name="Hensen N."/>
            <person name="Bonometti L."/>
            <person name="Westerberg I."/>
            <person name="Brannstrom I.O."/>
            <person name="Guillou S."/>
            <person name="Cros-Aarteil S."/>
            <person name="Calhoun S."/>
            <person name="Haridas S."/>
            <person name="Kuo A."/>
            <person name="Mondo S."/>
            <person name="Pangilinan J."/>
            <person name="Riley R."/>
            <person name="LaButti K."/>
            <person name="Andreopoulos B."/>
            <person name="Lipzen A."/>
            <person name="Chen C."/>
            <person name="Yanf M."/>
            <person name="Daum C."/>
            <person name="Ng V."/>
            <person name="Clum A."/>
            <person name="Steindorff A."/>
            <person name="Ohm R."/>
            <person name="Martin F."/>
            <person name="Silar P."/>
            <person name="Natvig D."/>
            <person name="Lalanne C."/>
            <person name="Gautier V."/>
            <person name="Ament-velasquez S.L."/>
            <person name="Kruys A."/>
            <person name="Hutchinson M.I."/>
            <person name="Powell A.J."/>
            <person name="Barry K."/>
            <person name="Miller A.N."/>
            <person name="Grigoriev I.V."/>
            <person name="Debuchy R."/>
            <person name="Gladieux P."/>
            <person name="Thoren M.H."/>
            <person name="Johannesson H."/>
        </authorList>
    </citation>
    <scope>NUCLEOTIDE SEQUENCE</scope>
    <source>
        <strain evidence="5">SMH2392-1A</strain>
    </source>
</reference>
<name>A0AA40B6Z4_9PEZI</name>
<dbReference type="SUPFAM" id="SSF50129">
    <property type="entry name" value="GroES-like"/>
    <property type="match status" value="1"/>
</dbReference>
<feature type="compositionally biased region" description="Acidic residues" evidence="3">
    <location>
        <begin position="176"/>
        <end position="203"/>
    </location>
</feature>
<dbReference type="InterPro" id="IPR011032">
    <property type="entry name" value="GroES-like_sf"/>
</dbReference>
<dbReference type="Gene3D" id="3.40.50.720">
    <property type="entry name" value="NAD(P)-binding Rossmann-like Domain"/>
    <property type="match status" value="1"/>
</dbReference>
<protein>
    <submittedName>
        <fullName evidence="5">Alcohol dehydrogenase</fullName>
    </submittedName>
</protein>
<dbReference type="InterPro" id="IPR036291">
    <property type="entry name" value="NAD(P)-bd_dom_sf"/>
</dbReference>